<dbReference type="EMBL" id="MU253741">
    <property type="protein sequence ID" value="KAG9248959.1"/>
    <property type="molecule type" value="Genomic_DNA"/>
</dbReference>
<sequence length="128" mass="14592">MLPMLQHRAEICLADSADGLSSPFQRVQVQSKGSTFDFYTAHQALVAWVYCSLDSPNFKTSGQDDDEEYTRGNHHRMMWELPGREVGLANFTSRSLQSLYYRARVVAKLWAEENSLQGKDSILKYAIL</sequence>
<name>A0A9P7ZBB9_9HELO</name>
<protein>
    <submittedName>
        <fullName evidence="1">Uncharacterized protein</fullName>
    </submittedName>
</protein>
<proteinExistence type="predicted"/>
<dbReference type="OrthoDB" id="425534at2759"/>
<reference evidence="1" key="1">
    <citation type="journal article" date="2021" name="IMA Fungus">
        <title>Genomic characterization of three marine fungi, including Emericellopsis atlantica sp. nov. with signatures of a generalist lifestyle and marine biomass degradation.</title>
        <authorList>
            <person name="Hagestad O.C."/>
            <person name="Hou L."/>
            <person name="Andersen J.H."/>
            <person name="Hansen E.H."/>
            <person name="Altermark B."/>
            <person name="Li C."/>
            <person name="Kuhnert E."/>
            <person name="Cox R.J."/>
            <person name="Crous P.W."/>
            <person name="Spatafora J.W."/>
            <person name="Lail K."/>
            <person name="Amirebrahimi M."/>
            <person name="Lipzen A."/>
            <person name="Pangilinan J."/>
            <person name="Andreopoulos W."/>
            <person name="Hayes R.D."/>
            <person name="Ng V."/>
            <person name="Grigoriev I.V."/>
            <person name="Jackson S.A."/>
            <person name="Sutton T.D.S."/>
            <person name="Dobson A.D.W."/>
            <person name="Rama T."/>
        </authorList>
    </citation>
    <scope>NUCLEOTIDE SEQUENCE</scope>
    <source>
        <strain evidence="1">TRa3180A</strain>
    </source>
</reference>
<accession>A0A9P7ZBB9</accession>
<evidence type="ECO:0000313" key="1">
    <source>
        <dbReference type="EMBL" id="KAG9248959.1"/>
    </source>
</evidence>
<keyword evidence="2" id="KW-1185">Reference proteome</keyword>
<evidence type="ECO:0000313" key="2">
    <source>
        <dbReference type="Proteomes" id="UP000887226"/>
    </source>
</evidence>
<organism evidence="1 2">
    <name type="scientific">Calycina marina</name>
    <dbReference type="NCBI Taxonomy" id="1763456"/>
    <lineage>
        <taxon>Eukaryota</taxon>
        <taxon>Fungi</taxon>
        <taxon>Dikarya</taxon>
        <taxon>Ascomycota</taxon>
        <taxon>Pezizomycotina</taxon>
        <taxon>Leotiomycetes</taxon>
        <taxon>Helotiales</taxon>
        <taxon>Pezizellaceae</taxon>
        <taxon>Calycina</taxon>
    </lineage>
</organism>
<gene>
    <name evidence="1" type="ORF">BJ878DRAFT_476047</name>
</gene>
<dbReference type="Proteomes" id="UP000887226">
    <property type="component" value="Unassembled WGS sequence"/>
</dbReference>
<comment type="caution">
    <text evidence="1">The sequence shown here is derived from an EMBL/GenBank/DDBJ whole genome shotgun (WGS) entry which is preliminary data.</text>
</comment>
<dbReference type="AlphaFoldDB" id="A0A9P7ZBB9"/>